<dbReference type="Proteomes" id="UP000504607">
    <property type="component" value="Chromosome 11"/>
</dbReference>
<dbReference type="Gene3D" id="1.25.40.280">
    <property type="entry name" value="alix/aip1 like domains"/>
    <property type="match status" value="1"/>
</dbReference>
<dbReference type="PANTHER" id="PTHR23030:SF30">
    <property type="entry name" value="TYROSINE-PROTEIN PHOSPHATASE NON-RECEPTOR TYPE 23"/>
    <property type="match status" value="1"/>
</dbReference>
<accession>A0A8N4IGI1</accession>
<feature type="compositionally biased region" description="Basic and acidic residues" evidence="1">
    <location>
        <begin position="34"/>
        <end position="45"/>
    </location>
</feature>
<dbReference type="InterPro" id="IPR004328">
    <property type="entry name" value="BRO1_dom"/>
</dbReference>
<reference evidence="4" key="1">
    <citation type="submission" date="2025-08" db="UniProtKB">
        <authorList>
            <consortium name="RefSeq"/>
        </authorList>
    </citation>
    <scope>IDENTIFICATION</scope>
</reference>
<dbReference type="GO" id="GO:0043328">
    <property type="term" value="P:protein transport to vacuole involved in ubiquitin-dependent protein catabolic process via the multivesicular body sorting pathway"/>
    <property type="evidence" value="ECO:0007669"/>
    <property type="project" value="TreeGrafter"/>
</dbReference>
<evidence type="ECO:0000313" key="4">
    <source>
        <dbReference type="RefSeq" id="XP_029123269.1"/>
    </source>
</evidence>
<feature type="domain" description="BRO1" evidence="2">
    <location>
        <begin position="76"/>
        <end position="242"/>
    </location>
</feature>
<dbReference type="PROSITE" id="PS51180">
    <property type="entry name" value="BRO1"/>
    <property type="match status" value="1"/>
</dbReference>
<feature type="compositionally biased region" description="Polar residues" evidence="1">
    <location>
        <begin position="1"/>
        <end position="10"/>
    </location>
</feature>
<name>A0A8N4IGI1_ELAGV</name>
<dbReference type="OrthoDB" id="64867at2759"/>
<protein>
    <submittedName>
        <fullName evidence="4">Vacuolar-sorting protein BRO1-like</fullName>
    </submittedName>
</protein>
<feature type="region of interest" description="Disordered" evidence="1">
    <location>
        <begin position="1"/>
        <end position="85"/>
    </location>
</feature>
<gene>
    <name evidence="4" type="primary">LOC114914642</name>
</gene>
<evidence type="ECO:0000259" key="2">
    <source>
        <dbReference type="PROSITE" id="PS51180"/>
    </source>
</evidence>
<dbReference type="Pfam" id="PF03097">
    <property type="entry name" value="BRO1"/>
    <property type="match status" value="1"/>
</dbReference>
<sequence>MDGQGLTVTRSLGPDTAQPRSSSVLHTYGISGGGERDACGAREEDGGGGPIQPPAAIHRHHLLRARGPDQRGRPPGRPPDALRSREPVLRRDLLQHYFRALALIEPRFPISRDGAHVHFLAFTWHDAFKPYKKVSLPSIHLEKSAVLFDLAVVYSQIALSTDRSSAAGLKQAWHSFQAAAGAFAFVRHHVAAKAVAAGATLDVSPECASMLERLMLAQAQGCFFEKVVTDAKPPGLFSKVAR</sequence>
<evidence type="ECO:0000313" key="3">
    <source>
        <dbReference type="Proteomes" id="UP000504607"/>
    </source>
</evidence>
<dbReference type="GO" id="GO:0005768">
    <property type="term" value="C:endosome"/>
    <property type="evidence" value="ECO:0007669"/>
    <property type="project" value="TreeGrafter"/>
</dbReference>
<dbReference type="RefSeq" id="XP_029123269.1">
    <property type="nucleotide sequence ID" value="XM_029267436.1"/>
</dbReference>
<evidence type="ECO:0000256" key="1">
    <source>
        <dbReference type="SAM" id="MobiDB-lite"/>
    </source>
</evidence>
<keyword evidence="3" id="KW-1185">Reference proteome</keyword>
<dbReference type="AlphaFoldDB" id="A0A8N4IGI1"/>
<proteinExistence type="predicted"/>
<dbReference type="PANTHER" id="PTHR23030">
    <property type="entry name" value="PCD6 INTERACTING PROTEIN-RELATED"/>
    <property type="match status" value="1"/>
</dbReference>
<dbReference type="InterPro" id="IPR038499">
    <property type="entry name" value="BRO1_sf"/>
</dbReference>
<organism evidence="3 4">
    <name type="scientific">Elaeis guineensis var. tenera</name>
    <name type="common">Oil palm</name>
    <dbReference type="NCBI Taxonomy" id="51953"/>
    <lineage>
        <taxon>Eukaryota</taxon>
        <taxon>Viridiplantae</taxon>
        <taxon>Streptophyta</taxon>
        <taxon>Embryophyta</taxon>
        <taxon>Tracheophyta</taxon>
        <taxon>Spermatophyta</taxon>
        <taxon>Magnoliopsida</taxon>
        <taxon>Liliopsida</taxon>
        <taxon>Arecaceae</taxon>
        <taxon>Arecoideae</taxon>
        <taxon>Cocoseae</taxon>
        <taxon>Elaeidinae</taxon>
        <taxon>Elaeis</taxon>
    </lineage>
</organism>